<sequence>MFLPKKIKITKKIYNDLSQDPGVYIFWDKKQKPLYIGKSSNIKKRVQSYFSLTLSPKTSQMMSEANFISTIRVMSELEALLLEAKLVRKFQTKFNSQLKDDKHPLYIRITRELYPQVLTARKIDSREGNISFFGPFPSSAKVKNVLRLLRRIFPFAQHKVGNRGCLYSQIGLCVPCPSVIDKENDPKLKNLLRKKYRKNIFYIRQILSGKLLSARTSLERQMILHSQKENFEAASKVRDQVQMLNYITQPIISVNEFLLNPNLVDDVRDEERLSLQRILSDFNVQNTSNNIRRIECFDVAHITGVRPTASMVTLVDGEPDKSLYRHFRIHLPAGKAGQKMGQDDISSLQEIARRRKLHFADWGIPDLI</sequence>
<dbReference type="CDD" id="cd10434">
    <property type="entry name" value="GIY-YIG_UvrC_Cho"/>
    <property type="match status" value="1"/>
</dbReference>
<dbReference type="InterPro" id="IPR036876">
    <property type="entry name" value="UVR_dom_sf"/>
</dbReference>
<dbReference type="EMBL" id="MGGE01000059">
    <property type="protein sequence ID" value="OGM19910.1"/>
    <property type="molecule type" value="Genomic_DNA"/>
</dbReference>
<evidence type="ECO:0008006" key="5">
    <source>
        <dbReference type="Google" id="ProtNLM"/>
    </source>
</evidence>
<dbReference type="Gene3D" id="3.40.1440.10">
    <property type="entry name" value="GIY-YIG endonuclease"/>
    <property type="match status" value="1"/>
</dbReference>
<dbReference type="InterPro" id="IPR001943">
    <property type="entry name" value="UVR_dom"/>
</dbReference>
<evidence type="ECO:0000313" key="4">
    <source>
        <dbReference type="Proteomes" id="UP000178419"/>
    </source>
</evidence>
<dbReference type="Pfam" id="PF01541">
    <property type="entry name" value="GIY-YIG"/>
    <property type="match status" value="1"/>
</dbReference>
<dbReference type="PANTHER" id="PTHR30562:SF1">
    <property type="entry name" value="UVRABC SYSTEM PROTEIN C"/>
    <property type="match status" value="1"/>
</dbReference>
<accession>A0A1F7XY74</accession>
<dbReference type="InterPro" id="IPR001162">
    <property type="entry name" value="UvrC_RNase_H_dom"/>
</dbReference>
<dbReference type="Pfam" id="PF08459">
    <property type="entry name" value="UvrC_RNaseH_dom"/>
    <property type="match status" value="1"/>
</dbReference>
<dbReference type="SUPFAM" id="SSF46600">
    <property type="entry name" value="C-terminal UvrC-binding domain of UvrB"/>
    <property type="match status" value="1"/>
</dbReference>
<proteinExistence type="predicted"/>
<feature type="domain" description="GIY-YIG" evidence="1">
    <location>
        <begin position="19"/>
        <end position="96"/>
    </location>
</feature>
<evidence type="ECO:0000313" key="3">
    <source>
        <dbReference type="EMBL" id="OGM19910.1"/>
    </source>
</evidence>
<dbReference type="InterPro" id="IPR050066">
    <property type="entry name" value="UvrABC_protein_C"/>
</dbReference>
<protein>
    <recommendedName>
        <fullName evidence="5">Excinuclease ABC subunit C</fullName>
    </recommendedName>
</protein>
<dbReference type="Proteomes" id="UP000178419">
    <property type="component" value="Unassembled WGS sequence"/>
</dbReference>
<dbReference type="SUPFAM" id="SSF82771">
    <property type="entry name" value="GIY-YIG endonuclease"/>
    <property type="match status" value="1"/>
</dbReference>
<evidence type="ECO:0000259" key="1">
    <source>
        <dbReference type="PROSITE" id="PS50164"/>
    </source>
</evidence>
<dbReference type="GO" id="GO:0006289">
    <property type="term" value="P:nucleotide-excision repair"/>
    <property type="evidence" value="ECO:0007669"/>
    <property type="project" value="InterPro"/>
</dbReference>
<dbReference type="Gene3D" id="3.30.420.340">
    <property type="entry name" value="UvrC, RNAse H endonuclease domain"/>
    <property type="match status" value="1"/>
</dbReference>
<dbReference type="InterPro" id="IPR038476">
    <property type="entry name" value="UvrC_RNase_H_dom_sf"/>
</dbReference>
<dbReference type="InterPro" id="IPR000305">
    <property type="entry name" value="GIY-YIG_endonuc"/>
</dbReference>
<dbReference type="AlphaFoldDB" id="A0A1F7XY74"/>
<dbReference type="GO" id="GO:0009380">
    <property type="term" value="C:excinuclease repair complex"/>
    <property type="evidence" value="ECO:0007669"/>
    <property type="project" value="TreeGrafter"/>
</dbReference>
<dbReference type="PROSITE" id="PS50165">
    <property type="entry name" value="UVRC"/>
    <property type="match status" value="1"/>
</dbReference>
<name>A0A1F7XY74_9BACT</name>
<dbReference type="InterPro" id="IPR047296">
    <property type="entry name" value="GIY-YIG_UvrC_Cho"/>
</dbReference>
<dbReference type="Pfam" id="PF02151">
    <property type="entry name" value="UVR"/>
    <property type="match status" value="1"/>
</dbReference>
<evidence type="ECO:0000259" key="2">
    <source>
        <dbReference type="PROSITE" id="PS50165"/>
    </source>
</evidence>
<gene>
    <name evidence="3" type="ORF">A2714_01435</name>
</gene>
<feature type="domain" description="UvrC family homology region profile" evidence="2">
    <location>
        <begin position="259"/>
        <end position="329"/>
    </location>
</feature>
<reference evidence="3 4" key="1">
    <citation type="journal article" date="2016" name="Nat. Commun.">
        <title>Thousands of microbial genomes shed light on interconnected biogeochemical processes in an aquifer system.</title>
        <authorList>
            <person name="Anantharaman K."/>
            <person name="Brown C.T."/>
            <person name="Hug L.A."/>
            <person name="Sharon I."/>
            <person name="Castelle C.J."/>
            <person name="Probst A.J."/>
            <person name="Thomas B.C."/>
            <person name="Singh A."/>
            <person name="Wilkins M.J."/>
            <person name="Karaoz U."/>
            <person name="Brodie E.L."/>
            <person name="Williams K.H."/>
            <person name="Hubbard S.S."/>
            <person name="Banfield J.F."/>
        </authorList>
    </citation>
    <scope>NUCLEOTIDE SEQUENCE [LARGE SCALE GENOMIC DNA]</scope>
</reference>
<dbReference type="SMART" id="SM00465">
    <property type="entry name" value="GIYc"/>
    <property type="match status" value="1"/>
</dbReference>
<dbReference type="PANTHER" id="PTHR30562">
    <property type="entry name" value="UVRC/OXIDOREDUCTASE"/>
    <property type="match status" value="1"/>
</dbReference>
<feature type="non-terminal residue" evidence="3">
    <location>
        <position position="368"/>
    </location>
</feature>
<dbReference type="PROSITE" id="PS50164">
    <property type="entry name" value="GIY_YIG"/>
    <property type="match status" value="1"/>
</dbReference>
<dbReference type="GO" id="GO:0009381">
    <property type="term" value="F:excinuclease ABC activity"/>
    <property type="evidence" value="ECO:0007669"/>
    <property type="project" value="InterPro"/>
</dbReference>
<dbReference type="InterPro" id="IPR035901">
    <property type="entry name" value="GIY-YIG_endonuc_sf"/>
</dbReference>
<organism evidence="3 4">
    <name type="scientific">Candidatus Woesebacteria bacterium RIFCSPHIGHO2_01_FULL_38_9</name>
    <dbReference type="NCBI Taxonomy" id="1802492"/>
    <lineage>
        <taxon>Bacteria</taxon>
        <taxon>Candidatus Woeseibacteriota</taxon>
    </lineage>
</organism>
<comment type="caution">
    <text evidence="3">The sequence shown here is derived from an EMBL/GenBank/DDBJ whole genome shotgun (WGS) entry which is preliminary data.</text>
</comment>